<sequence>MESFNRKLTISRSTSVHTDVSIEKTNHRLALEICVTVITAVTQTPPVLFCIFPSSTYLLGLRLFMSHVLDGTHRKTHK</sequence>
<dbReference type="KEGG" id="pma:Pro_0964"/>
<proteinExistence type="predicted"/>
<dbReference type="EnsemblBacteria" id="AAQ00009">
    <property type="protein sequence ID" value="AAQ00009"/>
    <property type="gene ID" value="Pro_0964"/>
</dbReference>
<accession>Q7VBX8</accession>
<evidence type="ECO:0000313" key="2">
    <source>
        <dbReference type="Proteomes" id="UP000001420"/>
    </source>
</evidence>
<dbReference type="EMBL" id="AE017126">
    <property type="protein sequence ID" value="AAQ00009.1"/>
    <property type="molecule type" value="Genomic_DNA"/>
</dbReference>
<dbReference type="STRING" id="167539.Pro_0964"/>
<keyword evidence="2" id="KW-1185">Reference proteome</keyword>
<dbReference type="AlphaFoldDB" id="Q7VBX8"/>
<reference evidence="1 2" key="1">
    <citation type="journal article" date="2003" name="Proc. Natl. Acad. Sci. U.S.A.">
        <title>Genome sequence of the cyanobacterium Prochlorococcus marinus SS120, a nearly minimal oxyphototrophic genome.</title>
        <authorList>
            <person name="Dufresne A."/>
            <person name="Salanoubat M."/>
            <person name="Partensky F."/>
            <person name="Artiguenave F."/>
            <person name="Axmann I.M."/>
            <person name="Barbe V."/>
            <person name="Duprat S."/>
            <person name="Galperin M.Y."/>
            <person name="Koonin E.V."/>
            <person name="Le Gall F."/>
            <person name="Makarova K.S."/>
            <person name="Ostrowski M."/>
            <person name="Oztas S."/>
            <person name="Robert C."/>
            <person name="Rogozin I.B."/>
            <person name="Scanlan D.J."/>
            <person name="Tandeau de Marsac N."/>
            <person name="Weissenbach J."/>
            <person name="Wincker P."/>
            <person name="Wolf Y.I."/>
            <person name="Hess W.R."/>
        </authorList>
    </citation>
    <scope>NUCLEOTIDE SEQUENCE [LARGE SCALE GENOMIC DNA]</scope>
    <source>
        <strain evidence="2">SARG / CCMP1375 / SS120</strain>
    </source>
</reference>
<name>Q7VBX8_PROMA</name>
<dbReference type="Proteomes" id="UP000001420">
    <property type="component" value="Chromosome"/>
</dbReference>
<evidence type="ECO:0000313" key="1">
    <source>
        <dbReference type="EMBL" id="AAQ00009.1"/>
    </source>
</evidence>
<protein>
    <submittedName>
        <fullName evidence="1">Uncharacterized protein</fullName>
    </submittedName>
</protein>
<dbReference type="HOGENOM" id="CLU_2619197_0_0_3"/>
<dbReference type="RefSeq" id="WP_011125116.1">
    <property type="nucleotide sequence ID" value="NC_005042.1"/>
</dbReference>
<organism evidence="1 2">
    <name type="scientific">Prochlorococcus marinus (strain SARG / CCMP1375 / SS120)</name>
    <dbReference type="NCBI Taxonomy" id="167539"/>
    <lineage>
        <taxon>Bacteria</taxon>
        <taxon>Bacillati</taxon>
        <taxon>Cyanobacteriota</taxon>
        <taxon>Cyanophyceae</taxon>
        <taxon>Synechococcales</taxon>
        <taxon>Prochlorococcaceae</taxon>
        <taxon>Prochlorococcus</taxon>
    </lineage>
</organism>
<gene>
    <name evidence="1" type="ordered locus">Pro_0964</name>
</gene>